<dbReference type="UniPathway" id="UPA00251">
    <property type="reaction ID" value="UER00316"/>
</dbReference>
<dbReference type="PANTHER" id="PTHR43013">
    <property type="entry name" value="GLUTAMYL-TRNA REDUCTASE"/>
    <property type="match status" value="1"/>
</dbReference>
<evidence type="ECO:0000256" key="8">
    <source>
        <dbReference type="HAMAP-Rule" id="MF_00087"/>
    </source>
</evidence>
<dbReference type="EMBL" id="FOIR01000001">
    <property type="protein sequence ID" value="SEW02109.1"/>
    <property type="molecule type" value="Genomic_DNA"/>
</dbReference>
<dbReference type="InterPro" id="IPR036453">
    <property type="entry name" value="GluRdtase_dimer_dom_sf"/>
</dbReference>
<evidence type="ECO:0000259" key="16">
    <source>
        <dbReference type="Pfam" id="PF05201"/>
    </source>
</evidence>
<evidence type="ECO:0000256" key="10">
    <source>
        <dbReference type="PIRSR" id="PIRSR000445-2"/>
    </source>
</evidence>
<dbReference type="RefSeq" id="WP_090257684.1">
    <property type="nucleotide sequence ID" value="NZ_FOIR01000001.1"/>
</dbReference>
<dbReference type="InterPro" id="IPR036343">
    <property type="entry name" value="GluRdtase_N_sf"/>
</dbReference>
<evidence type="ECO:0000313" key="18">
    <source>
        <dbReference type="Proteomes" id="UP000199437"/>
    </source>
</evidence>
<feature type="binding site" evidence="8 10">
    <location>
        <position position="109"/>
    </location>
    <ligand>
        <name>substrate</name>
    </ligand>
</feature>
<comment type="domain">
    <text evidence="8">Possesses an unusual extended V-shaped dimeric structure with each monomer consisting of three distinct domains arranged along a curved 'spinal' alpha-helix. The N-terminal catalytic domain specifically recognizes the glutamate moiety of the substrate. The second domain is the NADPH-binding domain, and the third C-terminal domain is responsible for dimerization.</text>
</comment>
<dbReference type="InterPro" id="IPR015895">
    <property type="entry name" value="4pyrrol_synth_GluRdtase_N"/>
</dbReference>
<keyword evidence="4 8" id="KW-0521">NADP</keyword>
<evidence type="ECO:0000256" key="6">
    <source>
        <dbReference type="ARBA" id="ARBA00023244"/>
    </source>
</evidence>
<sequence>MKNFHCLSISHFHASFEERSLISIQEHEINEFLLQAKALVGLEELLVASTCNRMELYFSTSKLTDVEKIKQVLGSFKGVSSQQFGGLFKHYQGADAVQHLFSVSLGLASRVLGDAQIINQIKRSYKISHELELAGPFLHRLMHTIFYANKRAVQETPIRDGQASLASAATAIANKFSENFTTARLLVVGLGEIGRDVIKNLADANMDITIMNRTKTKAMEAASQFGFRVADIADLENEINEADIVISAVGAPSPIIKANMLKGTPYQKLFIDLSVPGSIEKEVQQKPCTEVYNVDQLANQLDDTLQKRESAIPLVKAIISESIEEFSNWSVAQTYTNSLSHFKEKLNEIRQRELKRIGKHMNATEIEHFNSLTDGMINQIVKLPALQLRSACERGNAENLSGVLKELFDLENQPQTAE</sequence>
<evidence type="ECO:0000256" key="7">
    <source>
        <dbReference type="ARBA" id="ARBA00047464"/>
    </source>
</evidence>
<comment type="pathway">
    <text evidence="1 8 13">Porphyrin-containing compound metabolism; protoporphyrin-IX biosynthesis; 5-aminolevulinate from L-glutamyl-tRNA(Glu): step 1/2.</text>
</comment>
<evidence type="ECO:0000256" key="12">
    <source>
        <dbReference type="PIRSR" id="PIRSR000445-4"/>
    </source>
</evidence>
<dbReference type="Gene3D" id="3.30.460.30">
    <property type="entry name" value="Glutamyl-tRNA reductase, N-terminal domain"/>
    <property type="match status" value="1"/>
</dbReference>
<keyword evidence="5 8" id="KW-0560">Oxidoreductase</keyword>
<dbReference type="SUPFAM" id="SSF51735">
    <property type="entry name" value="NAD(P)-binding Rossmann-fold domains"/>
    <property type="match status" value="1"/>
</dbReference>
<comment type="subunit">
    <text evidence="8">Homodimer.</text>
</comment>
<gene>
    <name evidence="8" type="primary">hemA</name>
    <name evidence="17" type="ORF">SAMN05216290_1288</name>
</gene>
<dbReference type="Proteomes" id="UP000199437">
    <property type="component" value="Unassembled WGS sequence"/>
</dbReference>
<feature type="binding site" evidence="8 10">
    <location>
        <begin position="50"/>
        <end position="53"/>
    </location>
    <ligand>
        <name>substrate</name>
    </ligand>
</feature>
<comment type="similarity">
    <text evidence="2 8 13">Belongs to the glutamyl-tRNA reductase family.</text>
</comment>
<comment type="miscellaneous">
    <text evidence="8">During catalysis, the active site Cys acts as a nucleophile attacking the alpha-carbonyl group of tRNA-bound glutamate with the formation of a thioester intermediate between enzyme and glutamate, and the concomitant release of tRNA(Glu). The thioester intermediate is finally reduced by direct hydride transfer from NADPH, to form the product GSA.</text>
</comment>
<evidence type="ECO:0000259" key="14">
    <source>
        <dbReference type="Pfam" id="PF00745"/>
    </source>
</evidence>
<feature type="binding site" evidence="8 11">
    <location>
        <begin position="189"/>
        <end position="194"/>
    </location>
    <ligand>
        <name>NADP(+)</name>
        <dbReference type="ChEBI" id="CHEBI:58349"/>
    </ligand>
</feature>
<protein>
    <recommendedName>
        <fullName evidence="3 8">Glutamyl-tRNA reductase</fullName>
        <shortName evidence="8">GluTR</shortName>
        <ecNumber evidence="3 8">1.2.1.70</ecNumber>
    </recommendedName>
</protein>
<evidence type="ECO:0000259" key="15">
    <source>
        <dbReference type="Pfam" id="PF01488"/>
    </source>
</evidence>
<dbReference type="PANTHER" id="PTHR43013:SF1">
    <property type="entry name" value="GLUTAMYL-TRNA REDUCTASE"/>
    <property type="match status" value="1"/>
</dbReference>
<feature type="domain" description="Tetrapyrrole biosynthesis glutamyl-tRNA reductase dimerisation" evidence="14">
    <location>
        <begin position="315"/>
        <end position="410"/>
    </location>
</feature>
<dbReference type="OrthoDB" id="110209at2"/>
<evidence type="ECO:0000256" key="13">
    <source>
        <dbReference type="RuleBase" id="RU000584"/>
    </source>
</evidence>
<feature type="domain" description="Quinate/shikimate 5-dehydrogenase/glutamyl-tRNA reductase" evidence="15">
    <location>
        <begin position="172"/>
        <end position="298"/>
    </location>
</feature>
<dbReference type="GO" id="GO:0008883">
    <property type="term" value="F:glutamyl-tRNA reductase activity"/>
    <property type="evidence" value="ECO:0007669"/>
    <property type="project" value="UniProtKB-UniRule"/>
</dbReference>
<evidence type="ECO:0000313" key="17">
    <source>
        <dbReference type="EMBL" id="SEW02109.1"/>
    </source>
</evidence>
<dbReference type="Pfam" id="PF05201">
    <property type="entry name" value="GlutR_N"/>
    <property type="match status" value="1"/>
</dbReference>
<dbReference type="Pfam" id="PF01488">
    <property type="entry name" value="Shikimate_DH"/>
    <property type="match status" value="1"/>
</dbReference>
<evidence type="ECO:0000256" key="11">
    <source>
        <dbReference type="PIRSR" id="PIRSR000445-3"/>
    </source>
</evidence>
<dbReference type="Gene3D" id="3.40.50.720">
    <property type="entry name" value="NAD(P)-binding Rossmann-like Domain"/>
    <property type="match status" value="1"/>
</dbReference>
<dbReference type="InterPro" id="IPR000343">
    <property type="entry name" value="4pyrrol_synth_GluRdtase"/>
</dbReference>
<feature type="active site" description="Nucleophile" evidence="8 9">
    <location>
        <position position="51"/>
    </location>
</feature>
<proteinExistence type="inferred from homology"/>
<evidence type="ECO:0000256" key="5">
    <source>
        <dbReference type="ARBA" id="ARBA00023002"/>
    </source>
</evidence>
<dbReference type="EC" id="1.2.1.70" evidence="3 8"/>
<keyword evidence="18" id="KW-1185">Reference proteome</keyword>
<feature type="domain" description="Glutamyl-tRNA reductase N-terminal" evidence="16">
    <location>
        <begin position="8"/>
        <end position="156"/>
    </location>
</feature>
<dbReference type="SUPFAM" id="SSF69742">
    <property type="entry name" value="Glutamyl tRNA-reductase catalytic, N-terminal domain"/>
    <property type="match status" value="1"/>
</dbReference>
<evidence type="ECO:0000256" key="2">
    <source>
        <dbReference type="ARBA" id="ARBA00005916"/>
    </source>
</evidence>
<organism evidence="17 18">
    <name type="scientific">Roseivirga pacifica</name>
    <dbReference type="NCBI Taxonomy" id="1267423"/>
    <lineage>
        <taxon>Bacteria</taxon>
        <taxon>Pseudomonadati</taxon>
        <taxon>Bacteroidota</taxon>
        <taxon>Cytophagia</taxon>
        <taxon>Cytophagales</taxon>
        <taxon>Roseivirgaceae</taxon>
        <taxon>Roseivirga</taxon>
    </lineage>
</organism>
<comment type="catalytic activity">
    <reaction evidence="7 8 13">
        <text>(S)-4-amino-5-oxopentanoate + tRNA(Glu) + NADP(+) = L-glutamyl-tRNA(Glu) + NADPH + H(+)</text>
        <dbReference type="Rhea" id="RHEA:12344"/>
        <dbReference type="Rhea" id="RHEA-COMP:9663"/>
        <dbReference type="Rhea" id="RHEA-COMP:9680"/>
        <dbReference type="ChEBI" id="CHEBI:15378"/>
        <dbReference type="ChEBI" id="CHEBI:57501"/>
        <dbReference type="ChEBI" id="CHEBI:57783"/>
        <dbReference type="ChEBI" id="CHEBI:58349"/>
        <dbReference type="ChEBI" id="CHEBI:78442"/>
        <dbReference type="ChEBI" id="CHEBI:78520"/>
        <dbReference type="EC" id="1.2.1.70"/>
    </reaction>
</comment>
<keyword evidence="6 8" id="KW-0627">Porphyrin biosynthesis</keyword>
<dbReference type="GeneID" id="99986019"/>
<evidence type="ECO:0000256" key="9">
    <source>
        <dbReference type="PIRSR" id="PIRSR000445-1"/>
    </source>
</evidence>
<dbReference type="PIRSF" id="PIRSF000445">
    <property type="entry name" value="4pyrrol_synth_GluRdtase"/>
    <property type="match status" value="1"/>
</dbReference>
<comment type="function">
    <text evidence="8">Catalyzes the NADPH-dependent reduction of glutamyl-tRNA(Glu) to glutamate 1-semialdehyde (GSA).</text>
</comment>
<dbReference type="AlphaFoldDB" id="A0A1I0NKV9"/>
<name>A0A1I0NKV9_9BACT</name>
<evidence type="ECO:0000256" key="3">
    <source>
        <dbReference type="ARBA" id="ARBA00012970"/>
    </source>
</evidence>
<dbReference type="STRING" id="1267423.SAMN05216290_1288"/>
<accession>A0A1I0NKV9</accession>
<dbReference type="GO" id="GO:0050661">
    <property type="term" value="F:NADP binding"/>
    <property type="evidence" value="ECO:0007669"/>
    <property type="project" value="InterPro"/>
</dbReference>
<dbReference type="HAMAP" id="MF_00087">
    <property type="entry name" value="Glu_tRNA_reductase"/>
    <property type="match status" value="1"/>
</dbReference>
<feature type="binding site" evidence="8 10">
    <location>
        <position position="120"/>
    </location>
    <ligand>
        <name>substrate</name>
    </ligand>
</feature>
<dbReference type="SUPFAM" id="SSF69075">
    <property type="entry name" value="Glutamyl tRNA-reductase dimerization domain"/>
    <property type="match status" value="1"/>
</dbReference>
<dbReference type="InterPro" id="IPR015896">
    <property type="entry name" value="4pyrrol_synth_GluRdtase_dimer"/>
</dbReference>
<feature type="site" description="Important for activity" evidence="8 12">
    <location>
        <position position="99"/>
    </location>
</feature>
<reference evidence="18" key="1">
    <citation type="submission" date="2016-10" db="EMBL/GenBank/DDBJ databases">
        <authorList>
            <person name="Varghese N."/>
            <person name="Submissions S."/>
        </authorList>
    </citation>
    <scope>NUCLEOTIDE SEQUENCE [LARGE SCALE GENOMIC DNA]</scope>
    <source>
        <strain evidence="18">CGMCC 1.12402</strain>
    </source>
</reference>
<evidence type="ECO:0000256" key="1">
    <source>
        <dbReference type="ARBA" id="ARBA00005059"/>
    </source>
</evidence>
<dbReference type="GO" id="GO:0019353">
    <property type="term" value="P:protoporphyrinogen IX biosynthetic process from glutamate"/>
    <property type="evidence" value="ECO:0007669"/>
    <property type="project" value="TreeGrafter"/>
</dbReference>
<feature type="binding site" evidence="8 10">
    <location>
        <begin position="114"/>
        <end position="116"/>
    </location>
    <ligand>
        <name>substrate</name>
    </ligand>
</feature>
<dbReference type="Pfam" id="PF00745">
    <property type="entry name" value="GlutR_dimer"/>
    <property type="match status" value="1"/>
</dbReference>
<evidence type="ECO:0000256" key="4">
    <source>
        <dbReference type="ARBA" id="ARBA00022857"/>
    </source>
</evidence>
<dbReference type="InterPro" id="IPR006151">
    <property type="entry name" value="Shikm_DH/Glu-tRNA_Rdtase"/>
</dbReference>
<dbReference type="NCBIfam" id="TIGR01035">
    <property type="entry name" value="hemA"/>
    <property type="match status" value="1"/>
</dbReference>
<dbReference type="InterPro" id="IPR036291">
    <property type="entry name" value="NAD(P)-bd_dom_sf"/>
</dbReference>